<keyword evidence="1" id="KW-0812">Transmembrane</keyword>
<feature type="transmembrane region" description="Helical" evidence="1">
    <location>
        <begin position="255"/>
        <end position="284"/>
    </location>
</feature>
<keyword evidence="1" id="KW-0472">Membrane</keyword>
<dbReference type="AlphaFoldDB" id="A0A815Q1G8"/>
<protein>
    <submittedName>
        <fullName evidence="2">Uncharacterized protein</fullName>
    </submittedName>
</protein>
<reference evidence="2" key="1">
    <citation type="submission" date="2021-02" db="EMBL/GenBank/DDBJ databases">
        <authorList>
            <person name="Nowell W R."/>
        </authorList>
    </citation>
    <scope>NUCLEOTIDE SEQUENCE</scope>
</reference>
<evidence type="ECO:0000256" key="1">
    <source>
        <dbReference type="SAM" id="Phobius"/>
    </source>
</evidence>
<gene>
    <name evidence="2" type="ORF">EDS130_LOCUS39825</name>
</gene>
<sequence length="396" mass="44140">MHIHFSNFCPIFTKAIPESLHWFAYNSDTHLPNNDRFTPIAIRKTSAQYRRLLSFSMKHTLPTGSIQTKSTPIRALLTKQTKLSSSVMEAPAKLVKQDIVARVSSLTSPTKSQYTVRNNFKAVNVKRVSKKTIYDHSYSRQPVITSTTSNVDIKIISPEPSHPSPLDSDYDHHVSVARSNEHSFELLQLNKSNKDGKFSQCSHYTSSKVKKNILDINSLPHNQFTSHRPRMTSDITTDRIIRNDHKKRKMYAARFPLWCVILSCMCFVFLALVIAAIIALTIVLTKTKTTTSTTLPTVSMTTTTPGVYCATTCTGSFNSSASTTCGLYCDDGGGYYCRPTSTYCAGKYFSPTGFGHCDPASSQYTGPCNTTDHCCVYDNFIPDYYCLSRSSCGFSG</sequence>
<evidence type="ECO:0000313" key="2">
    <source>
        <dbReference type="EMBL" id="CAF1455840.1"/>
    </source>
</evidence>
<proteinExistence type="predicted"/>
<accession>A0A815Q1G8</accession>
<name>A0A815Q1G8_ADIRI</name>
<dbReference type="Proteomes" id="UP000663852">
    <property type="component" value="Unassembled WGS sequence"/>
</dbReference>
<keyword evidence="1" id="KW-1133">Transmembrane helix</keyword>
<evidence type="ECO:0000313" key="3">
    <source>
        <dbReference type="Proteomes" id="UP000663852"/>
    </source>
</evidence>
<organism evidence="2 3">
    <name type="scientific">Adineta ricciae</name>
    <name type="common">Rotifer</name>
    <dbReference type="NCBI Taxonomy" id="249248"/>
    <lineage>
        <taxon>Eukaryota</taxon>
        <taxon>Metazoa</taxon>
        <taxon>Spiralia</taxon>
        <taxon>Gnathifera</taxon>
        <taxon>Rotifera</taxon>
        <taxon>Eurotatoria</taxon>
        <taxon>Bdelloidea</taxon>
        <taxon>Adinetida</taxon>
        <taxon>Adinetidae</taxon>
        <taxon>Adineta</taxon>
    </lineage>
</organism>
<comment type="caution">
    <text evidence="2">The sequence shown here is derived from an EMBL/GenBank/DDBJ whole genome shotgun (WGS) entry which is preliminary data.</text>
</comment>
<dbReference type="OrthoDB" id="10370307at2759"/>
<dbReference type="EMBL" id="CAJNOJ010000459">
    <property type="protein sequence ID" value="CAF1455840.1"/>
    <property type="molecule type" value="Genomic_DNA"/>
</dbReference>